<sequence>MEGYASLSDDEDDDEEKFNDEIHVGSLISWYGKLSMDSEMDAKTRTGKILSIWGSGNSTSITASFSGEKRTLTSQSHIRLVSIANADGQLAPLSS</sequence>
<protein>
    <submittedName>
        <fullName evidence="2">Uncharacterized protein</fullName>
    </submittedName>
</protein>
<gene>
    <name evidence="2" type="ORF">THAOC_36772</name>
</gene>
<name>K0RDU7_THAOC</name>
<keyword evidence="3" id="KW-1185">Reference proteome</keyword>
<feature type="region of interest" description="Disordered" evidence="1">
    <location>
        <begin position="1"/>
        <end position="20"/>
    </location>
</feature>
<accession>K0RDU7</accession>
<reference evidence="2 3" key="1">
    <citation type="journal article" date="2012" name="Genome Biol.">
        <title>Genome and low-iron response of an oceanic diatom adapted to chronic iron limitation.</title>
        <authorList>
            <person name="Lommer M."/>
            <person name="Specht M."/>
            <person name="Roy A.S."/>
            <person name="Kraemer L."/>
            <person name="Andreson R."/>
            <person name="Gutowska M.A."/>
            <person name="Wolf J."/>
            <person name="Bergner S.V."/>
            <person name="Schilhabel M.B."/>
            <person name="Klostermeier U.C."/>
            <person name="Beiko R.G."/>
            <person name="Rosenstiel P."/>
            <person name="Hippler M."/>
            <person name="Laroche J."/>
        </authorList>
    </citation>
    <scope>NUCLEOTIDE SEQUENCE [LARGE SCALE GENOMIC DNA]</scope>
    <source>
        <strain evidence="2 3">CCMP1005</strain>
    </source>
</reference>
<feature type="compositionally biased region" description="Acidic residues" evidence="1">
    <location>
        <begin position="8"/>
        <end position="18"/>
    </location>
</feature>
<evidence type="ECO:0000256" key="1">
    <source>
        <dbReference type="SAM" id="MobiDB-lite"/>
    </source>
</evidence>
<evidence type="ECO:0000313" key="3">
    <source>
        <dbReference type="Proteomes" id="UP000266841"/>
    </source>
</evidence>
<organism evidence="2 3">
    <name type="scientific">Thalassiosira oceanica</name>
    <name type="common">Marine diatom</name>
    <dbReference type="NCBI Taxonomy" id="159749"/>
    <lineage>
        <taxon>Eukaryota</taxon>
        <taxon>Sar</taxon>
        <taxon>Stramenopiles</taxon>
        <taxon>Ochrophyta</taxon>
        <taxon>Bacillariophyta</taxon>
        <taxon>Coscinodiscophyceae</taxon>
        <taxon>Thalassiosirophycidae</taxon>
        <taxon>Thalassiosirales</taxon>
        <taxon>Thalassiosiraceae</taxon>
        <taxon>Thalassiosira</taxon>
    </lineage>
</organism>
<dbReference type="Proteomes" id="UP000266841">
    <property type="component" value="Unassembled WGS sequence"/>
</dbReference>
<dbReference type="AlphaFoldDB" id="K0RDU7"/>
<comment type="caution">
    <text evidence="2">The sequence shown here is derived from an EMBL/GenBank/DDBJ whole genome shotgun (WGS) entry which is preliminary data.</text>
</comment>
<evidence type="ECO:0000313" key="2">
    <source>
        <dbReference type="EMBL" id="EJK44672.1"/>
    </source>
</evidence>
<dbReference type="EMBL" id="AGNL01049375">
    <property type="protein sequence ID" value="EJK44672.1"/>
    <property type="molecule type" value="Genomic_DNA"/>
</dbReference>
<proteinExistence type="predicted"/>